<dbReference type="Proteomes" id="UP000287166">
    <property type="component" value="Unassembled WGS sequence"/>
</dbReference>
<dbReference type="GeneID" id="38782435"/>
<protein>
    <recommendedName>
        <fullName evidence="2">C3H1-type domain-containing protein</fullName>
    </recommendedName>
</protein>
<proteinExistence type="predicted"/>
<feature type="domain" description="C3H1-type" evidence="2">
    <location>
        <begin position="36"/>
        <end position="63"/>
    </location>
</feature>
<feature type="zinc finger region" description="C3H1-type" evidence="1">
    <location>
        <begin position="36"/>
        <end position="63"/>
    </location>
</feature>
<dbReference type="PROSITE" id="PS50103">
    <property type="entry name" value="ZF_C3H1"/>
    <property type="match status" value="2"/>
</dbReference>
<comment type="caution">
    <text evidence="3">The sequence shown here is derived from an EMBL/GenBank/DDBJ whole genome shotgun (WGS) entry which is preliminary data.</text>
</comment>
<evidence type="ECO:0000256" key="1">
    <source>
        <dbReference type="PROSITE-ProRule" id="PRU00723"/>
    </source>
</evidence>
<dbReference type="InParanoid" id="A0A401GTG4"/>
<evidence type="ECO:0000313" key="4">
    <source>
        <dbReference type="Proteomes" id="UP000287166"/>
    </source>
</evidence>
<evidence type="ECO:0000259" key="2">
    <source>
        <dbReference type="PROSITE" id="PS50103"/>
    </source>
</evidence>
<dbReference type="Gene3D" id="3.30.1370.210">
    <property type="match status" value="1"/>
</dbReference>
<organism evidence="3 4">
    <name type="scientific">Sparassis crispa</name>
    <dbReference type="NCBI Taxonomy" id="139825"/>
    <lineage>
        <taxon>Eukaryota</taxon>
        <taxon>Fungi</taxon>
        <taxon>Dikarya</taxon>
        <taxon>Basidiomycota</taxon>
        <taxon>Agaricomycotina</taxon>
        <taxon>Agaricomycetes</taxon>
        <taxon>Polyporales</taxon>
        <taxon>Sparassidaceae</taxon>
        <taxon>Sparassis</taxon>
    </lineage>
</organism>
<keyword evidence="4" id="KW-1185">Reference proteome</keyword>
<dbReference type="STRING" id="139825.A0A401GTG4"/>
<reference evidence="3 4" key="1">
    <citation type="journal article" date="2018" name="Sci. Rep.">
        <title>Genome sequence of the cauliflower mushroom Sparassis crispa (Hanabiratake) and its association with beneficial usage.</title>
        <authorList>
            <person name="Kiyama R."/>
            <person name="Furutani Y."/>
            <person name="Kawaguchi K."/>
            <person name="Nakanishi T."/>
        </authorList>
    </citation>
    <scope>NUCLEOTIDE SEQUENCE [LARGE SCALE GENOMIC DNA]</scope>
</reference>
<accession>A0A401GTG4</accession>
<evidence type="ECO:0000313" key="3">
    <source>
        <dbReference type="EMBL" id="GBE85518.1"/>
    </source>
</evidence>
<dbReference type="OrthoDB" id="245563at2759"/>
<dbReference type="InterPro" id="IPR000571">
    <property type="entry name" value="Znf_CCCH"/>
</dbReference>
<feature type="zinc finger region" description="C3H1-type" evidence="1">
    <location>
        <begin position="4"/>
        <end position="31"/>
    </location>
</feature>
<dbReference type="AlphaFoldDB" id="A0A401GTG4"/>
<dbReference type="EMBL" id="BFAD01000008">
    <property type="protein sequence ID" value="GBE85518.1"/>
    <property type="molecule type" value="Genomic_DNA"/>
</dbReference>
<sequence>MYSQPSKVPCKFHNHQGCRSGTRCPYKHTLDERRDNIGRNVCKMWLLDACSHPNSCYYAHDRTFLPRQGWWADRQHLEEMRQYAQELQYRGMRQKDIERAVDARWPGWAVIQDEYIDDYDVDDVLDDAFDDALMEERAENFGFTQGEMEDLLCQGVKPWDDDAWDVLGALRDM</sequence>
<gene>
    <name evidence="3" type="ORF">SCP_0800350</name>
</gene>
<dbReference type="GO" id="GO:0008270">
    <property type="term" value="F:zinc ion binding"/>
    <property type="evidence" value="ECO:0007669"/>
    <property type="project" value="UniProtKB-KW"/>
</dbReference>
<keyword evidence="1" id="KW-0862">Zinc</keyword>
<keyword evidence="1" id="KW-0479">Metal-binding</keyword>
<feature type="domain" description="C3H1-type" evidence="2">
    <location>
        <begin position="4"/>
        <end position="31"/>
    </location>
</feature>
<dbReference type="RefSeq" id="XP_027616431.1">
    <property type="nucleotide sequence ID" value="XM_027760630.1"/>
</dbReference>
<keyword evidence="1" id="KW-0863">Zinc-finger</keyword>
<name>A0A401GTG4_9APHY</name>